<feature type="compositionally biased region" description="Polar residues" evidence="1">
    <location>
        <begin position="73"/>
        <end position="82"/>
    </location>
</feature>
<feature type="compositionally biased region" description="Basic and acidic residues" evidence="1">
    <location>
        <begin position="85"/>
        <end position="94"/>
    </location>
</feature>
<dbReference type="AlphaFoldDB" id="A0A7S1I9I4"/>
<gene>
    <name evidence="2" type="ORF">EGYM00392_LOCUS16500</name>
</gene>
<name>A0A7S1I9I4_9EUGL</name>
<sequence length="201" mass="20552">MCAGFLPPPPPPPPPIAQGPVPTLALSPISSSSSSFSSSSSSSSSFESSSDSSNPGEAKHETHTHISSESSGKDNQSGTLNLSKGEAHTEELHGPGRYLVTYTLKKGSLQVTGAGDPITITVETVKPIPVVVESGSKTVTATSPEGAEGVYKVTTEPGSCHVHADGDKWTEGKSACKCSHGKEQCSFEESSTAPPDPSSTA</sequence>
<feature type="compositionally biased region" description="Low complexity" evidence="1">
    <location>
        <begin position="30"/>
        <end position="53"/>
    </location>
</feature>
<proteinExistence type="predicted"/>
<accession>A0A7S1I9I4</accession>
<evidence type="ECO:0000313" key="2">
    <source>
        <dbReference type="EMBL" id="CAD9005412.1"/>
    </source>
</evidence>
<feature type="region of interest" description="Disordered" evidence="1">
    <location>
        <begin position="1"/>
        <end position="94"/>
    </location>
</feature>
<dbReference type="EMBL" id="HBGA01045258">
    <property type="protein sequence ID" value="CAD9005412.1"/>
    <property type="molecule type" value="Transcribed_RNA"/>
</dbReference>
<organism evidence="2">
    <name type="scientific">Eutreptiella gymnastica</name>
    <dbReference type="NCBI Taxonomy" id="73025"/>
    <lineage>
        <taxon>Eukaryota</taxon>
        <taxon>Discoba</taxon>
        <taxon>Euglenozoa</taxon>
        <taxon>Euglenida</taxon>
        <taxon>Spirocuta</taxon>
        <taxon>Euglenophyceae</taxon>
        <taxon>Eutreptiales</taxon>
        <taxon>Eutreptiaceae</taxon>
        <taxon>Eutreptiella</taxon>
    </lineage>
</organism>
<evidence type="ECO:0000256" key="1">
    <source>
        <dbReference type="SAM" id="MobiDB-lite"/>
    </source>
</evidence>
<feature type="compositionally biased region" description="Pro residues" evidence="1">
    <location>
        <begin position="1"/>
        <end position="17"/>
    </location>
</feature>
<feature type="compositionally biased region" description="Basic and acidic residues" evidence="1">
    <location>
        <begin position="57"/>
        <end position="66"/>
    </location>
</feature>
<protein>
    <submittedName>
        <fullName evidence="2">Uncharacterized protein</fullName>
    </submittedName>
</protein>
<reference evidence="2" key="1">
    <citation type="submission" date="2021-01" db="EMBL/GenBank/DDBJ databases">
        <authorList>
            <person name="Corre E."/>
            <person name="Pelletier E."/>
            <person name="Niang G."/>
            <person name="Scheremetjew M."/>
            <person name="Finn R."/>
            <person name="Kale V."/>
            <person name="Holt S."/>
            <person name="Cochrane G."/>
            <person name="Meng A."/>
            <person name="Brown T."/>
            <person name="Cohen L."/>
        </authorList>
    </citation>
    <scope>NUCLEOTIDE SEQUENCE</scope>
    <source>
        <strain evidence="2">NIES-381</strain>
    </source>
</reference>